<proteinExistence type="predicted"/>
<dbReference type="EMBL" id="BGPR01138470">
    <property type="protein sequence ID" value="GBN62229.1"/>
    <property type="molecule type" value="Genomic_DNA"/>
</dbReference>
<gene>
    <name evidence="1" type="ORF">AVEN_192634_1</name>
</gene>
<keyword evidence="2" id="KW-1185">Reference proteome</keyword>
<organism evidence="1 2">
    <name type="scientific">Araneus ventricosus</name>
    <name type="common">Orbweaver spider</name>
    <name type="synonym">Epeira ventricosa</name>
    <dbReference type="NCBI Taxonomy" id="182803"/>
    <lineage>
        <taxon>Eukaryota</taxon>
        <taxon>Metazoa</taxon>
        <taxon>Ecdysozoa</taxon>
        <taxon>Arthropoda</taxon>
        <taxon>Chelicerata</taxon>
        <taxon>Arachnida</taxon>
        <taxon>Araneae</taxon>
        <taxon>Araneomorphae</taxon>
        <taxon>Entelegynae</taxon>
        <taxon>Araneoidea</taxon>
        <taxon>Araneidae</taxon>
        <taxon>Araneus</taxon>
    </lineage>
</organism>
<accession>A0A4Y2QEZ4</accession>
<sequence length="96" mass="10821">MMVSKNTVTVSRKEKISHSVGKIEKKITSSECEINFLRKRGLHSNQFIYPENVDISVVDNDDIAKKLPKPAMPGGILRIARILTIIFDFSSFENAI</sequence>
<protein>
    <submittedName>
        <fullName evidence="1">Uncharacterized protein</fullName>
    </submittedName>
</protein>
<evidence type="ECO:0000313" key="1">
    <source>
        <dbReference type="EMBL" id="GBN62229.1"/>
    </source>
</evidence>
<comment type="caution">
    <text evidence="1">The sequence shown here is derived from an EMBL/GenBank/DDBJ whole genome shotgun (WGS) entry which is preliminary data.</text>
</comment>
<dbReference type="AlphaFoldDB" id="A0A4Y2QEZ4"/>
<evidence type="ECO:0000313" key="2">
    <source>
        <dbReference type="Proteomes" id="UP000499080"/>
    </source>
</evidence>
<dbReference type="Proteomes" id="UP000499080">
    <property type="component" value="Unassembled WGS sequence"/>
</dbReference>
<name>A0A4Y2QEZ4_ARAVE</name>
<reference evidence="1 2" key="1">
    <citation type="journal article" date="2019" name="Sci. Rep.">
        <title>Orb-weaving spider Araneus ventricosus genome elucidates the spidroin gene catalogue.</title>
        <authorList>
            <person name="Kono N."/>
            <person name="Nakamura H."/>
            <person name="Ohtoshi R."/>
            <person name="Moran D.A.P."/>
            <person name="Shinohara A."/>
            <person name="Yoshida Y."/>
            <person name="Fujiwara M."/>
            <person name="Mori M."/>
            <person name="Tomita M."/>
            <person name="Arakawa K."/>
        </authorList>
    </citation>
    <scope>NUCLEOTIDE SEQUENCE [LARGE SCALE GENOMIC DNA]</scope>
</reference>